<evidence type="ECO:0000256" key="5">
    <source>
        <dbReference type="ARBA" id="ARBA00022989"/>
    </source>
</evidence>
<keyword evidence="9" id="KW-1185">Reference proteome</keyword>
<dbReference type="PANTHER" id="PTHR34184:SF4">
    <property type="entry name" value="UPF0718 PROTEIN YCGR"/>
    <property type="match status" value="1"/>
</dbReference>
<feature type="transmembrane region" description="Helical" evidence="7">
    <location>
        <begin position="26"/>
        <end position="47"/>
    </location>
</feature>
<keyword evidence="4 7" id="KW-0812">Transmembrane</keyword>
<evidence type="ECO:0000256" key="4">
    <source>
        <dbReference type="ARBA" id="ARBA00022692"/>
    </source>
</evidence>
<dbReference type="EMBL" id="FODY01000010">
    <property type="protein sequence ID" value="SEP10288.1"/>
    <property type="molecule type" value="Genomic_DNA"/>
</dbReference>
<feature type="transmembrane region" description="Helical" evidence="7">
    <location>
        <begin position="235"/>
        <end position="252"/>
    </location>
</feature>
<organism evidence="8 9">
    <name type="scientific">Propionispora vibrioides</name>
    <dbReference type="NCBI Taxonomy" id="112903"/>
    <lineage>
        <taxon>Bacteria</taxon>
        <taxon>Bacillati</taxon>
        <taxon>Bacillota</taxon>
        <taxon>Negativicutes</taxon>
        <taxon>Selenomonadales</taxon>
        <taxon>Sporomusaceae</taxon>
        <taxon>Propionispora</taxon>
    </lineage>
</organism>
<evidence type="ECO:0000313" key="9">
    <source>
        <dbReference type="Proteomes" id="UP000198847"/>
    </source>
</evidence>
<keyword evidence="5 7" id="KW-1133">Transmembrane helix</keyword>
<feature type="transmembrane region" description="Helical" evidence="7">
    <location>
        <begin position="259"/>
        <end position="278"/>
    </location>
</feature>
<comment type="similarity">
    <text evidence="2">Belongs to the UPF0718 family.</text>
</comment>
<dbReference type="STRING" id="112903.SAMN04490178_11073"/>
<dbReference type="Proteomes" id="UP000198847">
    <property type="component" value="Unassembled WGS sequence"/>
</dbReference>
<dbReference type="PANTHER" id="PTHR34184">
    <property type="entry name" value="UPF0718 PROTEIN YCGR"/>
    <property type="match status" value="1"/>
</dbReference>
<comment type="subcellular location">
    <subcellularLocation>
        <location evidence="1">Cell membrane</location>
        <topology evidence="1">Multi-pass membrane protein</topology>
    </subcellularLocation>
</comment>
<feature type="transmembrane region" description="Helical" evidence="7">
    <location>
        <begin position="67"/>
        <end position="91"/>
    </location>
</feature>
<name>A0A1H8V697_9FIRM</name>
<proteinExistence type="inferred from homology"/>
<dbReference type="OrthoDB" id="9810876at2"/>
<dbReference type="InterPro" id="IPR005524">
    <property type="entry name" value="DUF318"/>
</dbReference>
<evidence type="ECO:0000256" key="6">
    <source>
        <dbReference type="ARBA" id="ARBA00023136"/>
    </source>
</evidence>
<dbReference type="GO" id="GO:0005886">
    <property type="term" value="C:plasma membrane"/>
    <property type="evidence" value="ECO:0007669"/>
    <property type="project" value="UniProtKB-SubCell"/>
</dbReference>
<dbReference type="InterPro" id="IPR052923">
    <property type="entry name" value="UPF0718"/>
</dbReference>
<reference evidence="8 9" key="1">
    <citation type="submission" date="2016-10" db="EMBL/GenBank/DDBJ databases">
        <authorList>
            <person name="de Groot N.N."/>
        </authorList>
    </citation>
    <scope>NUCLEOTIDE SEQUENCE [LARGE SCALE GENOMIC DNA]</scope>
    <source>
        <strain evidence="8 9">DSM 13305</strain>
    </source>
</reference>
<sequence>MLDNLAFAVQYGLKNFDLQNLINFKIILLSIVIEAFPFVLLSVLISAGMNHFLSENTIQKCIPKNTLLSLLMAALLGILFPVCDCGMVPIVRRLLLKGVPLRFAITFMLAAPIINPVVATATWFAFNGNSLMLLYRLAAAFAIACCAGLTVDLLFDGRALRQTSHESQETACSCGCHTSPVQPNASFAEKIMHTFRDAGAEFFDMGKYLLLGAMLGAALQLLLPRQLLLGLGQDPLYSVIVMLLFAFSVSVCSSADAFIAASFSSSFTPGSLIAFMVFGPMIDAKNLLMLLHVFKTRFVATLTVIVILLCGGLAYLLNAL</sequence>
<evidence type="ECO:0000256" key="1">
    <source>
        <dbReference type="ARBA" id="ARBA00004651"/>
    </source>
</evidence>
<evidence type="ECO:0000313" key="8">
    <source>
        <dbReference type="EMBL" id="SEP10288.1"/>
    </source>
</evidence>
<accession>A0A1H8V697</accession>
<evidence type="ECO:0000256" key="2">
    <source>
        <dbReference type="ARBA" id="ARBA00006386"/>
    </source>
</evidence>
<protein>
    <recommendedName>
        <fullName evidence="10">Permease</fullName>
    </recommendedName>
</protein>
<evidence type="ECO:0008006" key="10">
    <source>
        <dbReference type="Google" id="ProtNLM"/>
    </source>
</evidence>
<dbReference type="AlphaFoldDB" id="A0A1H8V697"/>
<feature type="transmembrane region" description="Helical" evidence="7">
    <location>
        <begin position="103"/>
        <end position="126"/>
    </location>
</feature>
<keyword evidence="6 7" id="KW-0472">Membrane</keyword>
<feature type="transmembrane region" description="Helical" evidence="7">
    <location>
        <begin position="298"/>
        <end position="317"/>
    </location>
</feature>
<feature type="transmembrane region" description="Helical" evidence="7">
    <location>
        <begin position="132"/>
        <end position="155"/>
    </location>
</feature>
<gene>
    <name evidence="8" type="ORF">SAMN04490178_11073</name>
</gene>
<evidence type="ECO:0000256" key="3">
    <source>
        <dbReference type="ARBA" id="ARBA00022475"/>
    </source>
</evidence>
<dbReference type="RefSeq" id="WP_091746507.1">
    <property type="nucleotide sequence ID" value="NZ_FODY01000010.1"/>
</dbReference>
<evidence type="ECO:0000256" key="7">
    <source>
        <dbReference type="SAM" id="Phobius"/>
    </source>
</evidence>
<keyword evidence="3" id="KW-1003">Cell membrane</keyword>
<dbReference type="Pfam" id="PF03773">
    <property type="entry name" value="ArsP_1"/>
    <property type="match status" value="1"/>
</dbReference>